<dbReference type="Pfam" id="PF11013">
    <property type="entry name" value="DUF2851"/>
    <property type="match status" value="1"/>
</dbReference>
<dbReference type="EMBL" id="BAAAZI010000001">
    <property type="protein sequence ID" value="GAA4130941.1"/>
    <property type="molecule type" value="Genomic_DNA"/>
</dbReference>
<keyword evidence="2" id="KW-1185">Reference proteome</keyword>
<name>A0ABP7Y6C9_9SPHI</name>
<proteinExistence type="predicted"/>
<protein>
    <submittedName>
        <fullName evidence="1">DUF2851 family protein</fullName>
    </submittedName>
</protein>
<evidence type="ECO:0000313" key="2">
    <source>
        <dbReference type="Proteomes" id="UP001500101"/>
    </source>
</evidence>
<accession>A0ABP7Y6C9</accession>
<reference evidence="2" key="1">
    <citation type="journal article" date="2019" name="Int. J. Syst. Evol. Microbiol.">
        <title>The Global Catalogue of Microorganisms (GCM) 10K type strain sequencing project: providing services to taxonomists for standard genome sequencing and annotation.</title>
        <authorList>
            <consortium name="The Broad Institute Genomics Platform"/>
            <consortium name="The Broad Institute Genome Sequencing Center for Infectious Disease"/>
            <person name="Wu L."/>
            <person name="Ma J."/>
        </authorList>
    </citation>
    <scope>NUCLEOTIDE SEQUENCE [LARGE SCALE GENOMIC DNA]</scope>
    <source>
        <strain evidence="2">JCM 16704</strain>
    </source>
</reference>
<dbReference type="InterPro" id="IPR021272">
    <property type="entry name" value="DUF2851"/>
</dbReference>
<sequence>MLALGMRIPEELLHFIWRFQLFRPFHLQTSCGKSVEVISPGRYNVDAGPDFLFSELLIDKQRWYGHVELHVESKEWMLHRHHQDPAYNSVILHVVWTGDSSCYLSDGTWIPNLILNNQVEEGLLGKAMDLLHNGNWLACAYRMKHIPMHVKLQAIQRSAVERLESKTMQIMTLLERYNGDWERVTLSLIAGSFGFKVNKQAFLDWSELISLRILSKISDKPLQIQAMFFGQAGYLNAYKGKDSSVLNLKNEYHFLKHSNGLSEMTSFQWKFLRMRPYNFPTLKMAQLAGLYSLHINWFSRILNVYAIEDLKQEIRDIVIPTFWRRHYHFEKCTDDHNTALTEAFLDILAINCFAPLLFAYGKHIRQANYMDKAMEWLERIAAEDNVISRNYRKAGLPSYSAMESQGLIHLQSNYCDVKRCLSCPIGAYILQQPLSF</sequence>
<gene>
    <name evidence="1" type="ORF">GCM10022216_00570</name>
</gene>
<comment type="caution">
    <text evidence="1">The sequence shown here is derived from an EMBL/GenBank/DDBJ whole genome shotgun (WGS) entry which is preliminary data.</text>
</comment>
<dbReference type="Proteomes" id="UP001500101">
    <property type="component" value="Unassembled WGS sequence"/>
</dbReference>
<evidence type="ECO:0000313" key="1">
    <source>
        <dbReference type="EMBL" id="GAA4130941.1"/>
    </source>
</evidence>
<organism evidence="1 2">
    <name type="scientific">Sphingobacterium kyonggiense</name>
    <dbReference type="NCBI Taxonomy" id="714075"/>
    <lineage>
        <taxon>Bacteria</taxon>
        <taxon>Pseudomonadati</taxon>
        <taxon>Bacteroidota</taxon>
        <taxon>Sphingobacteriia</taxon>
        <taxon>Sphingobacteriales</taxon>
        <taxon>Sphingobacteriaceae</taxon>
        <taxon>Sphingobacterium</taxon>
    </lineage>
</organism>